<evidence type="ECO:0000313" key="2">
    <source>
        <dbReference type="EMBL" id="KAF4144090.1"/>
    </source>
</evidence>
<accession>A0A8S9UTQ9</accession>
<feature type="compositionally biased region" description="Basic and acidic residues" evidence="1">
    <location>
        <begin position="1"/>
        <end position="16"/>
    </location>
</feature>
<sequence>MEHVRDTADTSPDTHKSSLVSPLPAPLDTLPPPLDTNTVPPVERRLTPPDKPHDQLQKMH</sequence>
<dbReference type="AlphaFoldDB" id="A0A8S9UTQ9"/>
<proteinExistence type="predicted"/>
<dbReference type="Proteomes" id="UP000704712">
    <property type="component" value="Unassembled WGS sequence"/>
</dbReference>
<evidence type="ECO:0000313" key="3">
    <source>
        <dbReference type="Proteomes" id="UP000704712"/>
    </source>
</evidence>
<dbReference type="EMBL" id="JAACNO010000898">
    <property type="protein sequence ID" value="KAF4144090.1"/>
    <property type="molecule type" value="Genomic_DNA"/>
</dbReference>
<organism evidence="2 3">
    <name type="scientific">Phytophthora infestans</name>
    <name type="common">Potato late blight agent</name>
    <name type="synonym">Botrytis infestans</name>
    <dbReference type="NCBI Taxonomy" id="4787"/>
    <lineage>
        <taxon>Eukaryota</taxon>
        <taxon>Sar</taxon>
        <taxon>Stramenopiles</taxon>
        <taxon>Oomycota</taxon>
        <taxon>Peronosporomycetes</taxon>
        <taxon>Peronosporales</taxon>
        <taxon>Peronosporaceae</taxon>
        <taxon>Phytophthora</taxon>
    </lineage>
</organism>
<name>A0A8S9UTQ9_PHYIN</name>
<feature type="region of interest" description="Disordered" evidence="1">
    <location>
        <begin position="1"/>
        <end position="60"/>
    </location>
</feature>
<reference evidence="2" key="1">
    <citation type="submission" date="2020-03" db="EMBL/GenBank/DDBJ databases">
        <title>Hybrid Assembly of Korean Phytophthora infestans isolates.</title>
        <authorList>
            <person name="Prokchorchik M."/>
            <person name="Lee Y."/>
            <person name="Seo J."/>
            <person name="Cho J.-H."/>
            <person name="Park Y.-E."/>
            <person name="Jang D.-C."/>
            <person name="Im J.-S."/>
            <person name="Choi J.-G."/>
            <person name="Park H.-J."/>
            <person name="Lee G.-B."/>
            <person name="Lee Y.-G."/>
            <person name="Hong S.-Y."/>
            <person name="Cho K."/>
            <person name="Sohn K.H."/>
        </authorList>
    </citation>
    <scope>NUCLEOTIDE SEQUENCE</scope>
    <source>
        <strain evidence="2">KR_2_A2</strain>
    </source>
</reference>
<comment type="caution">
    <text evidence="2">The sequence shown here is derived from an EMBL/GenBank/DDBJ whole genome shotgun (WGS) entry which is preliminary data.</text>
</comment>
<evidence type="ECO:0000256" key="1">
    <source>
        <dbReference type="SAM" id="MobiDB-lite"/>
    </source>
</evidence>
<protein>
    <submittedName>
        <fullName evidence="2">Uncharacterized protein</fullName>
    </submittedName>
</protein>
<feature type="compositionally biased region" description="Pro residues" evidence="1">
    <location>
        <begin position="23"/>
        <end position="34"/>
    </location>
</feature>
<feature type="compositionally biased region" description="Basic and acidic residues" evidence="1">
    <location>
        <begin position="42"/>
        <end position="60"/>
    </location>
</feature>
<gene>
    <name evidence="2" type="ORF">GN958_ATG06722</name>
</gene>